<keyword evidence="1" id="KW-1133">Transmembrane helix</keyword>
<dbReference type="KEGG" id="lalw:BTM29_03110"/>
<organism evidence="2 3">
    <name type="scientific">Companilactobacillus allii</name>
    <dbReference type="NCBI Taxonomy" id="1847728"/>
    <lineage>
        <taxon>Bacteria</taxon>
        <taxon>Bacillati</taxon>
        <taxon>Bacillota</taxon>
        <taxon>Bacilli</taxon>
        <taxon>Lactobacillales</taxon>
        <taxon>Lactobacillaceae</taxon>
        <taxon>Companilactobacillus</taxon>
    </lineage>
</organism>
<feature type="transmembrane region" description="Helical" evidence="1">
    <location>
        <begin position="106"/>
        <end position="126"/>
    </location>
</feature>
<dbReference type="AlphaFoldDB" id="A0A1P8Q195"/>
<keyword evidence="3" id="KW-1185">Reference proteome</keyword>
<evidence type="ECO:0000256" key="1">
    <source>
        <dbReference type="SAM" id="Phobius"/>
    </source>
</evidence>
<evidence type="ECO:0008006" key="4">
    <source>
        <dbReference type="Google" id="ProtNLM"/>
    </source>
</evidence>
<accession>A0A1P8Q195</accession>
<evidence type="ECO:0000313" key="3">
    <source>
        <dbReference type="Proteomes" id="UP000187499"/>
    </source>
</evidence>
<protein>
    <recommendedName>
        <fullName evidence="4">DUF1634 domain-containing protein</fullName>
    </recommendedName>
</protein>
<feature type="transmembrane region" description="Helical" evidence="1">
    <location>
        <begin position="74"/>
        <end position="94"/>
    </location>
</feature>
<dbReference type="Pfam" id="PF07843">
    <property type="entry name" value="DUF1634"/>
    <property type="match status" value="1"/>
</dbReference>
<reference evidence="3" key="1">
    <citation type="submission" date="2016-12" db="EMBL/GenBank/DDBJ databases">
        <authorList>
            <person name="Jung M.Y."/>
            <person name="Lee S.H."/>
        </authorList>
    </citation>
    <scope>NUCLEOTIDE SEQUENCE [LARGE SCALE GENOMIC DNA]</scope>
    <source>
        <strain evidence="3">WiKim39</strain>
    </source>
</reference>
<dbReference type="EMBL" id="CP019323">
    <property type="protein sequence ID" value="APX71606.1"/>
    <property type="molecule type" value="Genomic_DNA"/>
</dbReference>
<feature type="transmembrane region" description="Helical" evidence="1">
    <location>
        <begin position="21"/>
        <end position="47"/>
    </location>
</feature>
<dbReference type="InterPro" id="IPR012861">
    <property type="entry name" value="DUF1634"/>
</dbReference>
<evidence type="ECO:0000313" key="2">
    <source>
        <dbReference type="EMBL" id="APX71606.1"/>
    </source>
</evidence>
<gene>
    <name evidence="2" type="ORF">BTM29_03110</name>
</gene>
<keyword evidence="1" id="KW-0472">Membrane</keyword>
<name>A0A1P8Q195_9LACO</name>
<dbReference type="STRING" id="1847728.BTM29_03110"/>
<sequence>MADKTNKSKQSMHEETRQVELVIGKILRVGVITSAIVILIGIAMYFMNGGGGYDNGFPKRFASIFSGIAAGKSYAVIMLGVFLLILTPVLRVVVSIYAFYKENDKLYVIITTIVLIILVFAMMLGYRS</sequence>
<dbReference type="RefSeq" id="WP_076614110.1">
    <property type="nucleotide sequence ID" value="NZ_CP019323.1"/>
</dbReference>
<proteinExistence type="predicted"/>
<dbReference type="Proteomes" id="UP000187499">
    <property type="component" value="Chromosome"/>
</dbReference>
<keyword evidence="1" id="KW-0812">Transmembrane</keyword>